<dbReference type="Proteomes" id="UP000799440">
    <property type="component" value="Unassembled WGS sequence"/>
</dbReference>
<proteinExistence type="predicted"/>
<keyword evidence="5" id="KW-1185">Reference proteome</keyword>
<dbReference type="SUPFAM" id="SSF57701">
    <property type="entry name" value="Zn2/Cys6 DNA-binding domain"/>
    <property type="match status" value="1"/>
</dbReference>
<organism evidence="4 5">
    <name type="scientific">Sporormia fimetaria CBS 119925</name>
    <dbReference type="NCBI Taxonomy" id="1340428"/>
    <lineage>
        <taxon>Eukaryota</taxon>
        <taxon>Fungi</taxon>
        <taxon>Dikarya</taxon>
        <taxon>Ascomycota</taxon>
        <taxon>Pezizomycotina</taxon>
        <taxon>Dothideomycetes</taxon>
        <taxon>Pleosporomycetidae</taxon>
        <taxon>Pleosporales</taxon>
        <taxon>Sporormiaceae</taxon>
        <taxon>Sporormia</taxon>
    </lineage>
</organism>
<evidence type="ECO:0000256" key="1">
    <source>
        <dbReference type="ARBA" id="ARBA00023242"/>
    </source>
</evidence>
<evidence type="ECO:0000313" key="5">
    <source>
        <dbReference type="Proteomes" id="UP000799440"/>
    </source>
</evidence>
<feature type="domain" description="Zn(2)-C6 fungal-type" evidence="3">
    <location>
        <begin position="10"/>
        <end position="38"/>
    </location>
</feature>
<dbReference type="GO" id="GO:0000981">
    <property type="term" value="F:DNA-binding transcription factor activity, RNA polymerase II-specific"/>
    <property type="evidence" value="ECO:0007669"/>
    <property type="project" value="InterPro"/>
</dbReference>
<evidence type="ECO:0000256" key="2">
    <source>
        <dbReference type="SAM" id="MobiDB-lite"/>
    </source>
</evidence>
<dbReference type="InterPro" id="IPR053175">
    <property type="entry name" value="DHMBA_Reg_Transcription_Factor"/>
</dbReference>
<keyword evidence="1" id="KW-0539">Nucleus</keyword>
<name>A0A6A6VGW2_9PLEO</name>
<dbReference type="InterPro" id="IPR001138">
    <property type="entry name" value="Zn2Cys6_DnaBD"/>
</dbReference>
<dbReference type="CDD" id="cd00067">
    <property type="entry name" value="GAL4"/>
    <property type="match status" value="1"/>
</dbReference>
<dbReference type="Gene3D" id="4.10.240.10">
    <property type="entry name" value="Zn(2)-C6 fungal-type DNA-binding domain"/>
    <property type="match status" value="1"/>
</dbReference>
<dbReference type="GO" id="GO:0008270">
    <property type="term" value="F:zinc ion binding"/>
    <property type="evidence" value="ECO:0007669"/>
    <property type="project" value="InterPro"/>
</dbReference>
<dbReference type="PANTHER" id="PTHR38791">
    <property type="entry name" value="ZN(II)2CYS6 TRANSCRIPTION FACTOR (EUROFUNG)-RELATED-RELATED"/>
    <property type="match status" value="1"/>
</dbReference>
<dbReference type="SMART" id="SM00066">
    <property type="entry name" value="GAL4"/>
    <property type="match status" value="1"/>
</dbReference>
<gene>
    <name evidence="4" type="ORF">M011DRAFT_441845</name>
</gene>
<evidence type="ECO:0000313" key="4">
    <source>
        <dbReference type="EMBL" id="KAF2748431.1"/>
    </source>
</evidence>
<dbReference type="Pfam" id="PF00172">
    <property type="entry name" value="Zn_clus"/>
    <property type="match status" value="1"/>
</dbReference>
<sequence>MVYRGKPSTGCKKCRSRKIKCDERPSGCRNCADKNFICPGYDNPLDRYFQDETRHVQARVTEAKTKALAARDEREARETYVRAQRALLRYVQQPHHVGDPLLNSLAEQGLTYFMGHLALGAEKPSMSLSAVPEHLPTHGFHPLLATAMTALGLVGISHIYRDLTLKAESLKWYLRALRLTNTAISSPADVKTDTTLMATLLLRIYEATSNDNTLDPYNKHIEGSMSLIRLRGTEQFKTPAGRRLYFQAVAMLGMHCMSKNMALPSFIHELNQQMPNSNRHRDPSEKFFHLQSAVVDFRASIWKGEITDLDAIVQQALAFDHAITSQVFKDTGPEWHYAVIVPTEEEKGFIRPGALFEDQFHIYSHMAAAQTWNWVRYTRIYLHDIIRNTTTAYSRIHQPNPNPPTNPTPHAPPSSSQTDNPTPPAPTETLPILRTSGGYSTLWALYIAAATPCATPAIQNFVLNCFSRVARELGISQGRVLAACLRGRMAEQESGHECDMRTRSGWKGETVVARRIVDSYLPRTGGGEGNV</sequence>
<feature type="compositionally biased region" description="Pro residues" evidence="2">
    <location>
        <begin position="400"/>
        <end position="412"/>
    </location>
</feature>
<dbReference type="EMBL" id="MU006569">
    <property type="protein sequence ID" value="KAF2748431.1"/>
    <property type="molecule type" value="Genomic_DNA"/>
</dbReference>
<dbReference type="OrthoDB" id="2991872at2759"/>
<protein>
    <recommendedName>
        <fullName evidence="3">Zn(2)-C6 fungal-type domain-containing protein</fullName>
    </recommendedName>
</protein>
<reference evidence="4" key="1">
    <citation type="journal article" date="2020" name="Stud. Mycol.">
        <title>101 Dothideomycetes genomes: a test case for predicting lifestyles and emergence of pathogens.</title>
        <authorList>
            <person name="Haridas S."/>
            <person name="Albert R."/>
            <person name="Binder M."/>
            <person name="Bloem J."/>
            <person name="Labutti K."/>
            <person name="Salamov A."/>
            <person name="Andreopoulos B."/>
            <person name="Baker S."/>
            <person name="Barry K."/>
            <person name="Bills G."/>
            <person name="Bluhm B."/>
            <person name="Cannon C."/>
            <person name="Castanera R."/>
            <person name="Culley D."/>
            <person name="Daum C."/>
            <person name="Ezra D."/>
            <person name="Gonzalez J."/>
            <person name="Henrissat B."/>
            <person name="Kuo A."/>
            <person name="Liang C."/>
            <person name="Lipzen A."/>
            <person name="Lutzoni F."/>
            <person name="Magnuson J."/>
            <person name="Mondo S."/>
            <person name="Nolan M."/>
            <person name="Ohm R."/>
            <person name="Pangilinan J."/>
            <person name="Park H.-J."/>
            <person name="Ramirez L."/>
            <person name="Alfaro M."/>
            <person name="Sun H."/>
            <person name="Tritt A."/>
            <person name="Yoshinaga Y."/>
            <person name="Zwiers L.-H."/>
            <person name="Turgeon B."/>
            <person name="Goodwin S."/>
            <person name="Spatafora J."/>
            <person name="Crous P."/>
            <person name="Grigoriev I."/>
        </authorList>
    </citation>
    <scope>NUCLEOTIDE SEQUENCE</scope>
    <source>
        <strain evidence="4">CBS 119925</strain>
    </source>
</reference>
<feature type="region of interest" description="Disordered" evidence="2">
    <location>
        <begin position="394"/>
        <end position="431"/>
    </location>
</feature>
<dbReference type="PROSITE" id="PS00463">
    <property type="entry name" value="ZN2_CY6_FUNGAL_1"/>
    <property type="match status" value="1"/>
</dbReference>
<dbReference type="PANTHER" id="PTHR38791:SF1">
    <property type="entry name" value="TRANSCRIPTION FACTOR, PUTATIVE-RELATED"/>
    <property type="match status" value="1"/>
</dbReference>
<dbReference type="PROSITE" id="PS50048">
    <property type="entry name" value="ZN2_CY6_FUNGAL_2"/>
    <property type="match status" value="1"/>
</dbReference>
<evidence type="ECO:0000259" key="3">
    <source>
        <dbReference type="PROSITE" id="PS50048"/>
    </source>
</evidence>
<dbReference type="InterPro" id="IPR036864">
    <property type="entry name" value="Zn2-C6_fun-type_DNA-bd_sf"/>
</dbReference>
<dbReference type="InterPro" id="IPR021858">
    <property type="entry name" value="Fun_TF"/>
</dbReference>
<accession>A0A6A6VGW2</accession>
<dbReference type="Pfam" id="PF11951">
    <property type="entry name" value="Fungal_trans_2"/>
    <property type="match status" value="1"/>
</dbReference>
<dbReference type="AlphaFoldDB" id="A0A6A6VGW2"/>